<keyword evidence="1" id="KW-0540">Nuclease</keyword>
<accession>A0A8F2E6U1</accession>
<protein>
    <submittedName>
        <fullName evidence="1">Endonuclease VII</fullName>
    </submittedName>
</protein>
<keyword evidence="1" id="KW-0255">Endonuclease</keyword>
<dbReference type="InterPro" id="IPR004211">
    <property type="entry name" value="Endonuclease_7"/>
</dbReference>
<dbReference type="Gene3D" id="3.40.1800.10">
    <property type="entry name" value="His-Me finger endonucleases"/>
    <property type="match status" value="1"/>
</dbReference>
<reference evidence="1 2" key="1">
    <citation type="submission" date="2021-03" db="EMBL/GenBank/DDBJ databases">
        <authorList>
            <person name="Alqahtani R."/>
            <person name="Behailu E."/>
            <person name="Cappabianca D.W."/>
            <person name="Csanadi-Schwartz K.M."/>
            <person name="Dalal A.S."/>
            <person name="Fahim M.S."/>
            <person name="Franklin J.M."/>
            <person name="Gluckman M.H."/>
            <person name="Levine C.J."/>
            <person name="Martin N."/>
            <person name="Milza N."/>
            <person name="Najmabadi R."/>
            <person name="Newman A.M."/>
            <person name="Pajunar M."/>
            <person name="Qalawee I."/>
            <person name="Rizvi A."/>
            <person name="Samuel A."/>
            <person name="Smith A."/>
            <person name="Swann F.E."/>
            <person name="Sweeney P."/>
            <person name="Torres N.R."/>
            <person name="Ventrone L."/>
            <person name="Ventura L."/>
            <person name="Wroe M."/>
            <person name="Acquaye N.A."/>
            <person name="Agnes T.J."/>
            <person name="Ahmed A."/>
            <person name="Ahmed S."/>
            <person name="Amodu B.A."/>
            <person name="Arefeayne N.F."/>
            <person name="Asamoah-Frimpong E.A."/>
            <person name="Attaran A."/>
            <person name="Barragan J.M."/>
            <person name="Baumgarten L.N."/>
            <person name="Berhane B."/>
            <person name="Beyene A."/>
            <person name="Bhattarai B."/>
            <person name="Biondokin D.V."/>
            <person name="Boone B.K."/>
            <person name="Burney S.Z."/>
            <person name="Cayanan J.T."/>
            <person name="Cesta G."/>
            <person name="Chang J."/>
            <person name="Chavez J."/>
            <person name="Chorbajian C."/>
            <person name="Christian S."/>
            <person name="Corns J.R."/>
            <person name="Corns N.R."/>
            <person name="Cowan J.T."/>
            <person name="Coyne C."/>
            <person name="Dadzie B."/>
            <person name="Datu D.V."/>
            <person name="Deng B.C."/>
            <person name="Der L."/>
            <person name="Dickerson K."/>
            <person name="Dozier E."/>
            <person name="Egbunine A.O."/>
            <person name="Farooq M."/>
            <person name="Fonge A.E."/>
            <person name="Ghomsi-Nono M.P."/>
            <person name="Giampietro H."/>
            <person name="Gunnison R.P."/>
            <person name="Han S.H."/>
            <person name="Hennigan A.J."/>
            <person name="Hong A.N."/>
            <person name="Ijomor E.C."/>
            <person name="Jalali A."/>
            <person name="Jamil T.Z."/>
            <person name="Jenkins C.R."/>
            <person name="Joseph M.A."/>
            <person name="Jowanowitch O.J."/>
            <person name="Kang D."/>
            <person name="Khan A."/>
            <person name="Khan Z.K."/>
            <person name="Kiewe T."/>
            <person name="Kjerulf A.B."/>
            <person name="Kolosey V."/>
            <person name="Kurup M."/>
            <person name="Lee V.H."/>
            <person name="Llontop-Maldonado V."/>
            <person name="Long P."/>
            <person name="Lu N."/>
            <person name="Majekodunmi A."/>
            <person name="Malik H.W."/>
            <person name="Marcellino S.C."/>
            <person name="Martinez L.A."/>
            <person name="Meher F.N."/>
            <person name="Michelin M.A."/>
            <person name="Mitchell K.G."/>
            <person name="Mullens W.J."/>
            <person name="Nwakama C."/>
            <person name="Nwosu F.T."/>
            <person name="Oboh E.C."/>
            <person name="Odujinrin O."/>
            <person name="Ogunsan O."/>
            <person name="O'Neill K."/>
            <person name="Oxlaj J.A."/>
            <person name="Patel A.K."/>
            <person name="Patel B.R."/>
            <person name="Pham Q."/>
            <person name="Porter J."/>
            <person name="Portes J."/>
            <person name="Prokopenko A."/>
            <person name="Quraishi M."/>
            <person name="Qureshi M."/>
            <person name="Rivera A."/>
            <person name="Rubalsky V."/>
            <person name="Saikali Y."/>
            <person name="Saqaf K."/>
            <person name="Saroya S.R."/>
            <person name="Seas A."/>
            <person name="Shadrick R.E."/>
            <person name="Sharda N."/>
            <person name="Sigindere M.T."/>
            <person name="Simbi V.G."/>
            <person name="Thuzar C."/>
            <person name="Tran K."/>
            <person name="Tran V.D."/>
            <person name="Trang W."/>
            <person name="Vaishnav N."/>
            <person name="Vuong K."/>
            <person name="Walker C."/>
            <person name="Wallace S.A."/>
            <person name="Warfield J.C."/>
            <person name="Wikina T."/>
            <person name="Wobbeking F.T."/>
            <person name="Worrent L.D."/>
            <person name="Yan T."/>
            <person name="Zehra A."/>
            <person name="Avazpour P."/>
            <person name="Kim F.M."/>
            <person name="Mason K."/>
            <person name="Nguyen D.A."/>
            <person name="Pettit S.M."/>
            <person name="Zhou O.J."/>
            <person name="Brissett D.L."/>
            <person name="Gualtieri C."/>
            <person name="Hufford T.M."/>
            <person name="Ko J.M."/>
            <person name="Novak J.K."/>
            <person name="Smith Z.M."/>
            <person name="Mayer-Bacon C."/>
            <person name="Erill I."/>
            <person name="Caruso S.M."/>
            <person name="Garlena R.A."/>
            <person name="Russell D.A."/>
            <person name="Pope W.H."/>
            <person name="Jacobs-Sera D."/>
            <person name="Hatfull G.F."/>
        </authorList>
    </citation>
    <scope>NUCLEOTIDE SEQUENCE [LARGE SCALE GENOMIC DNA]</scope>
</reference>
<organism evidence="1 2">
    <name type="scientific">Streptomyces phage TunaTartare</name>
    <dbReference type="NCBI Taxonomy" id="2848887"/>
    <lineage>
        <taxon>Viruses</taxon>
        <taxon>Duplodnaviria</taxon>
        <taxon>Heunggongvirae</taxon>
        <taxon>Uroviricota</taxon>
        <taxon>Caudoviricetes</taxon>
        <taxon>Stanwilliamsviridae</taxon>
        <taxon>Loccivirinae</taxon>
        <taxon>Faustvirus</taxon>
        <taxon>Faustvirus tunatartare</taxon>
    </lineage>
</organism>
<dbReference type="RefSeq" id="YP_010652009.1">
    <property type="nucleotide sequence ID" value="NC_070784.1"/>
</dbReference>
<dbReference type="EMBL" id="MW822145">
    <property type="protein sequence ID" value="QWT30052.1"/>
    <property type="molecule type" value="Genomic_DNA"/>
</dbReference>
<dbReference type="InterPro" id="IPR038563">
    <property type="entry name" value="Endonuclease_7_sf"/>
</dbReference>
<dbReference type="SUPFAM" id="SSF54060">
    <property type="entry name" value="His-Me finger endonucleases"/>
    <property type="match status" value="1"/>
</dbReference>
<dbReference type="GeneID" id="77927756"/>
<dbReference type="Proteomes" id="UP000683399">
    <property type="component" value="Segment"/>
</dbReference>
<dbReference type="Pfam" id="PF02945">
    <property type="entry name" value="Endonuclease_7"/>
    <property type="match status" value="1"/>
</dbReference>
<dbReference type="GO" id="GO:0004519">
    <property type="term" value="F:endonuclease activity"/>
    <property type="evidence" value="ECO:0007669"/>
    <property type="project" value="UniProtKB-KW"/>
</dbReference>
<gene>
    <name evidence="1" type="primary">189</name>
    <name evidence="1" type="ORF">SEA_TUNATARTARE_189</name>
</gene>
<dbReference type="InterPro" id="IPR044925">
    <property type="entry name" value="His-Me_finger_sf"/>
</dbReference>
<keyword evidence="1" id="KW-0378">Hydrolase</keyword>
<dbReference type="KEGG" id="vg:77927756"/>
<proteinExistence type="predicted"/>
<name>A0A8F2E6U1_9CAUD</name>
<evidence type="ECO:0000313" key="2">
    <source>
        <dbReference type="Proteomes" id="UP000683399"/>
    </source>
</evidence>
<keyword evidence="2" id="KW-1185">Reference proteome</keyword>
<sequence>MSDVKDGFGTCSVCGYVDAKRRDSTTDRYRCGNARRSANTARDLRRSALRSGHTVTEIKDKEALLEKAGYCCQICGGDVNLSTGRVDHDHATGKTRGILCNNCNLGLGNFKDSPERLLKAIAYLQLA</sequence>
<evidence type="ECO:0000313" key="1">
    <source>
        <dbReference type="EMBL" id="QWT30052.1"/>
    </source>
</evidence>